<gene>
    <name evidence="2" type="ORF">MM415B01989_0010</name>
</gene>
<evidence type="ECO:0000313" key="2">
    <source>
        <dbReference type="EMBL" id="QJA43261.1"/>
    </source>
</evidence>
<organism evidence="2">
    <name type="scientific">viral metagenome</name>
    <dbReference type="NCBI Taxonomy" id="1070528"/>
    <lineage>
        <taxon>unclassified sequences</taxon>
        <taxon>metagenomes</taxon>
        <taxon>organismal metagenomes</taxon>
    </lineage>
</organism>
<accession>A0A6H1Z728</accession>
<proteinExistence type="predicted"/>
<reference evidence="2" key="1">
    <citation type="submission" date="2020-03" db="EMBL/GenBank/DDBJ databases">
        <title>The deep terrestrial virosphere.</title>
        <authorList>
            <person name="Holmfeldt K."/>
            <person name="Nilsson E."/>
            <person name="Simone D."/>
            <person name="Lopez-Fernandez M."/>
            <person name="Wu X."/>
            <person name="de Brujin I."/>
            <person name="Lundin D."/>
            <person name="Andersson A."/>
            <person name="Bertilsson S."/>
            <person name="Dopson M."/>
        </authorList>
    </citation>
    <scope>NUCLEOTIDE SEQUENCE</scope>
    <source>
        <strain evidence="2">MM415B01989</strain>
    </source>
</reference>
<dbReference type="Gene3D" id="3.40.50.620">
    <property type="entry name" value="HUPs"/>
    <property type="match status" value="1"/>
</dbReference>
<dbReference type="PANTHER" id="PTHR43196:SF2">
    <property type="entry name" value="PHOSPHOADENOSINE PHOSPHOSULFATE REDUCTASE"/>
    <property type="match status" value="1"/>
</dbReference>
<feature type="domain" description="Phosphoadenosine phosphosulphate reductase" evidence="1">
    <location>
        <begin position="30"/>
        <end position="187"/>
    </location>
</feature>
<dbReference type="InterPro" id="IPR014729">
    <property type="entry name" value="Rossmann-like_a/b/a_fold"/>
</dbReference>
<dbReference type="InterPro" id="IPR050128">
    <property type="entry name" value="Sulfate_adenylyltrnsfr_sub2"/>
</dbReference>
<dbReference type="PANTHER" id="PTHR43196">
    <property type="entry name" value="SULFATE ADENYLYLTRANSFERASE SUBUNIT 2"/>
    <property type="match status" value="1"/>
</dbReference>
<dbReference type="SUPFAM" id="SSF52402">
    <property type="entry name" value="Adenine nucleotide alpha hydrolases-like"/>
    <property type="match status" value="1"/>
</dbReference>
<evidence type="ECO:0000259" key="1">
    <source>
        <dbReference type="Pfam" id="PF01507"/>
    </source>
</evidence>
<sequence>MQQLNLMIGQTKEEIALDFIREHEPEEGYFLGFSGGKDSVVLYSLTVKSGVKFKAYYSLMPDPPELIKFIRKYYPNVIIIKPERNIYQQVETRFPPHRKSRWCCDYIKEKPSTKVPLTYRLLGIRAEESNNRKKQGWINKRTKKRINLHPIFDWLEWEIWDYIDQNKLPYCSLYDEGFSRLGCVICPLRSTKEREHYKVKFPAQHRLFEKACLRWWDKKGFHRHRTRGDVYFFNEFMANWYIGK</sequence>
<dbReference type="EMBL" id="MT141181">
    <property type="protein sequence ID" value="QJA43261.1"/>
    <property type="molecule type" value="Genomic_DNA"/>
</dbReference>
<protein>
    <submittedName>
        <fullName evidence="2">Putative phosphoadenosine phosphosulfate</fullName>
    </submittedName>
</protein>
<name>A0A6H1Z728_9ZZZZ</name>
<dbReference type="InterPro" id="IPR002500">
    <property type="entry name" value="PAPS_reduct_dom"/>
</dbReference>
<dbReference type="GO" id="GO:0003824">
    <property type="term" value="F:catalytic activity"/>
    <property type="evidence" value="ECO:0007669"/>
    <property type="project" value="InterPro"/>
</dbReference>
<dbReference type="AlphaFoldDB" id="A0A6H1Z728"/>
<dbReference type="Pfam" id="PF01507">
    <property type="entry name" value="PAPS_reduct"/>
    <property type="match status" value="1"/>
</dbReference>